<gene>
    <name evidence="2" type="ORF">INT46_011020</name>
</gene>
<dbReference type="Pfam" id="PF14831">
    <property type="entry name" value="DUF4484"/>
    <property type="match status" value="1"/>
</dbReference>
<dbReference type="Proteomes" id="UP000650833">
    <property type="component" value="Unassembled WGS sequence"/>
</dbReference>
<dbReference type="InterPro" id="IPR018626">
    <property type="entry name" value="LCHN/Anr2"/>
</dbReference>
<keyword evidence="3" id="KW-1185">Reference proteome</keyword>
<evidence type="ECO:0000313" key="2">
    <source>
        <dbReference type="EMBL" id="KAG2197443.1"/>
    </source>
</evidence>
<dbReference type="InterPro" id="IPR053056">
    <property type="entry name" value="Lipid_Metab_Assoc_Protein"/>
</dbReference>
<accession>A0A8H7QTG1</accession>
<proteinExistence type="predicted"/>
<evidence type="ECO:0000259" key="1">
    <source>
        <dbReference type="Pfam" id="PF14831"/>
    </source>
</evidence>
<evidence type="ECO:0000313" key="3">
    <source>
        <dbReference type="Proteomes" id="UP000650833"/>
    </source>
</evidence>
<feature type="domain" description="DUF4484" evidence="1">
    <location>
        <begin position="486"/>
        <end position="531"/>
    </location>
</feature>
<sequence>MEQSTSTIVQSENPETRGNIVAVFVVHFDVHRGNVIEWQYPEDFDLKGVEYQAICSGLHRIENDIIYFSRDNGYGISVFQNMPTDVERGAYMKSIGVIVQPTQDTGICGQVWNHQVFLQQELQNHMIISDTIESDRYEQLLQYYTHHQYRSPDNTTKHNIIPDLVSHEISLDHTVNYNLKYNLQTMKQSTEFSTNSFTNLINKFGPDIFVLWKAALLRKKIMITHMPPMEIGCHYVYLIHLLGQIPAKFQSSIQNILPKFTMGVNDIPQLEKIRSSYVACTPDSIFQIKSDLYDILVTLPAPSFHHTIKGTTTNKKSTQHIALSDLSYHQQPHFKSTVISTKHNSADFTRFRIMCKLFHTGSFVAKNEPNDILSTASALLTGICYWLYEENEEIKPTRSNWEGLFAGSQRQKQITLNQSSETDLLLMEEEQDAEELNNNAVFDAVVARASTDVQQENETKEQNQALLSFFHNLTYFLLEKLQSVLSENEEDGIGLVPIYPKDMVHMGLDPQADAAFVTELAQLYFKKRVQVFSWKHMGHISQCSNCCCSKQSIHI</sequence>
<dbReference type="AlphaFoldDB" id="A0A8H7QTG1"/>
<dbReference type="GO" id="GO:0005811">
    <property type="term" value="C:lipid droplet"/>
    <property type="evidence" value="ECO:0007669"/>
    <property type="project" value="TreeGrafter"/>
</dbReference>
<reference evidence="2" key="1">
    <citation type="submission" date="2020-12" db="EMBL/GenBank/DDBJ databases">
        <title>Metabolic potential, ecology and presence of endohyphal bacteria is reflected in genomic diversity of Mucoromycotina.</title>
        <authorList>
            <person name="Muszewska A."/>
            <person name="Okrasinska A."/>
            <person name="Steczkiewicz K."/>
            <person name="Drgas O."/>
            <person name="Orlowska M."/>
            <person name="Perlinska-Lenart U."/>
            <person name="Aleksandrzak-Piekarczyk T."/>
            <person name="Szatraj K."/>
            <person name="Zielenkiewicz U."/>
            <person name="Pilsyk S."/>
            <person name="Malc E."/>
            <person name="Mieczkowski P."/>
            <person name="Kruszewska J.S."/>
            <person name="Biernat P."/>
            <person name="Pawlowska J."/>
        </authorList>
    </citation>
    <scope>NUCLEOTIDE SEQUENCE</scope>
    <source>
        <strain evidence="2">CBS 226.32</strain>
    </source>
</reference>
<dbReference type="InterPro" id="IPR028115">
    <property type="entry name" value="DUF4484"/>
</dbReference>
<organism evidence="2 3">
    <name type="scientific">Mucor plumbeus</name>
    <dbReference type="NCBI Taxonomy" id="97098"/>
    <lineage>
        <taxon>Eukaryota</taxon>
        <taxon>Fungi</taxon>
        <taxon>Fungi incertae sedis</taxon>
        <taxon>Mucoromycota</taxon>
        <taxon>Mucoromycotina</taxon>
        <taxon>Mucoromycetes</taxon>
        <taxon>Mucorales</taxon>
        <taxon>Mucorineae</taxon>
        <taxon>Mucoraceae</taxon>
        <taxon>Mucor</taxon>
    </lineage>
</organism>
<name>A0A8H7QTG1_9FUNG</name>
<dbReference type="PANTHER" id="PTHR28153:SF1">
    <property type="entry name" value="DUF4484 DOMAIN-CONTAINING PROTEIN"/>
    <property type="match status" value="1"/>
</dbReference>
<dbReference type="OrthoDB" id="2152680at2759"/>
<protein>
    <recommendedName>
        <fullName evidence="1">DUF4484 domain-containing protein</fullName>
    </recommendedName>
</protein>
<comment type="caution">
    <text evidence="2">The sequence shown here is derived from an EMBL/GenBank/DDBJ whole genome shotgun (WGS) entry which is preliminary data.</text>
</comment>
<dbReference type="EMBL" id="JAEPRC010000428">
    <property type="protein sequence ID" value="KAG2197443.1"/>
    <property type="molecule type" value="Genomic_DNA"/>
</dbReference>
<dbReference type="Pfam" id="PF09804">
    <property type="entry name" value="DENND11"/>
    <property type="match status" value="1"/>
</dbReference>
<dbReference type="PANTHER" id="PTHR28153">
    <property type="entry name" value="PROTEIN, PUTATIVE-RELATED"/>
    <property type="match status" value="1"/>
</dbReference>